<keyword evidence="8" id="KW-1185">Reference proteome</keyword>
<name>A0A1Y1W9M1_9FUNG</name>
<keyword evidence="2" id="KW-0285">Flavoprotein</keyword>
<comment type="cofactor">
    <cofactor evidence="1">
        <name>FMN</name>
        <dbReference type="ChEBI" id="CHEBI:58210"/>
    </cofactor>
</comment>
<dbReference type="Proteomes" id="UP000193922">
    <property type="component" value="Unassembled WGS sequence"/>
</dbReference>
<dbReference type="GeneID" id="63807713"/>
<dbReference type="InterPro" id="IPR013785">
    <property type="entry name" value="Aldolase_TIM"/>
</dbReference>
<keyword evidence="5" id="KW-0560">Oxidoreductase</keyword>
<evidence type="ECO:0000256" key="1">
    <source>
        <dbReference type="ARBA" id="ARBA00001917"/>
    </source>
</evidence>
<dbReference type="Gene3D" id="3.20.20.70">
    <property type="entry name" value="Aldolase class I"/>
    <property type="match status" value="1"/>
</dbReference>
<feature type="domain" description="NADH:flavin oxidoreductase/NADH oxidase N-terminal" evidence="6">
    <location>
        <begin position="44"/>
        <end position="387"/>
    </location>
</feature>
<accession>A0A1Y1W9M1</accession>
<reference evidence="7 8" key="1">
    <citation type="submission" date="2016-07" db="EMBL/GenBank/DDBJ databases">
        <title>Pervasive Adenine N6-methylation of Active Genes in Fungi.</title>
        <authorList>
            <consortium name="DOE Joint Genome Institute"/>
            <person name="Mondo S.J."/>
            <person name="Dannebaum R.O."/>
            <person name="Kuo R.C."/>
            <person name="Labutti K."/>
            <person name="Haridas S."/>
            <person name="Kuo A."/>
            <person name="Salamov A."/>
            <person name="Ahrendt S.R."/>
            <person name="Lipzen A."/>
            <person name="Sullivan W."/>
            <person name="Andreopoulos W.B."/>
            <person name="Clum A."/>
            <person name="Lindquist E."/>
            <person name="Daum C."/>
            <person name="Ramamoorthy G.K."/>
            <person name="Gryganskyi A."/>
            <person name="Culley D."/>
            <person name="Magnuson J.K."/>
            <person name="James T.Y."/>
            <person name="O'Malley M.A."/>
            <person name="Stajich J.E."/>
            <person name="Spatafora J.W."/>
            <person name="Visel A."/>
            <person name="Grigoriev I.V."/>
        </authorList>
    </citation>
    <scope>NUCLEOTIDE SEQUENCE [LARGE SCALE GENOMIC DNA]</scope>
    <source>
        <strain evidence="7 8">ATCC 12442</strain>
    </source>
</reference>
<sequence>MAVLNTVAFLLDQDPSPGTPIEPTSSEIKQGFATSETSPNPLPKLFQPLKIRSTTFKNRLWVSPMCMYSAEDGFINDFHLARYGQFAMHGAGAVLIEATGVLPEGRLTPKCLGVWKDEHITGLRRIVDYEHYFGAAVGIQLAHAGRKASTIPLSQYGKRPSFRTSVDEGGWPEDVYGPSALAYDDNHWEPKEMTLGQIETVQQAFADAAVRADKAGFDFIEIHSAHGCLISSFNSPLSNHRTDKYGGSFENRTRFAIETVQRVRKVWPAEKPLFIRFSTTEWVEGGWTTQDSIKLAEILYQEGVDLVDCSSAGNDTRQKIPVGRGYQVPLATEVKNGAPGVLVGAVGIITDGEQANDILEQDKADAIFAGREFLRDPTFALKAAQRLGVFVKWNDQYERGRPKTRYSFI</sequence>
<dbReference type="EMBL" id="MCFD01000006">
    <property type="protein sequence ID" value="ORX70213.1"/>
    <property type="molecule type" value="Genomic_DNA"/>
</dbReference>
<protein>
    <submittedName>
        <fullName evidence="7">FAD/FMN-binding oxidoreductase</fullName>
    </submittedName>
</protein>
<evidence type="ECO:0000256" key="4">
    <source>
        <dbReference type="ARBA" id="ARBA00022857"/>
    </source>
</evidence>
<evidence type="ECO:0000256" key="5">
    <source>
        <dbReference type="ARBA" id="ARBA00023002"/>
    </source>
</evidence>
<dbReference type="GO" id="GO:0003959">
    <property type="term" value="F:NADPH dehydrogenase activity"/>
    <property type="evidence" value="ECO:0007669"/>
    <property type="project" value="InterPro"/>
</dbReference>
<evidence type="ECO:0000256" key="3">
    <source>
        <dbReference type="ARBA" id="ARBA00022643"/>
    </source>
</evidence>
<evidence type="ECO:0000259" key="6">
    <source>
        <dbReference type="Pfam" id="PF00724"/>
    </source>
</evidence>
<dbReference type="SUPFAM" id="SSF51395">
    <property type="entry name" value="FMN-linked oxidoreductases"/>
    <property type="match status" value="1"/>
</dbReference>
<evidence type="ECO:0000313" key="8">
    <source>
        <dbReference type="Proteomes" id="UP000193922"/>
    </source>
</evidence>
<dbReference type="OrthoDB" id="72788at2759"/>
<evidence type="ECO:0000313" key="7">
    <source>
        <dbReference type="EMBL" id="ORX70213.1"/>
    </source>
</evidence>
<keyword evidence="4" id="KW-0521">NADP</keyword>
<dbReference type="RefSeq" id="XP_040743851.1">
    <property type="nucleotide sequence ID" value="XM_040891065.1"/>
</dbReference>
<proteinExistence type="predicted"/>
<organism evidence="7 8">
    <name type="scientific">Linderina pennispora</name>
    <dbReference type="NCBI Taxonomy" id="61395"/>
    <lineage>
        <taxon>Eukaryota</taxon>
        <taxon>Fungi</taxon>
        <taxon>Fungi incertae sedis</taxon>
        <taxon>Zoopagomycota</taxon>
        <taxon>Kickxellomycotina</taxon>
        <taxon>Kickxellomycetes</taxon>
        <taxon>Kickxellales</taxon>
        <taxon>Kickxellaceae</taxon>
        <taxon>Linderina</taxon>
    </lineage>
</organism>
<dbReference type="CDD" id="cd02932">
    <property type="entry name" value="OYE_YqiM_FMN"/>
    <property type="match status" value="1"/>
</dbReference>
<comment type="caution">
    <text evidence="7">The sequence shown here is derived from an EMBL/GenBank/DDBJ whole genome shotgun (WGS) entry which is preliminary data.</text>
</comment>
<dbReference type="PANTHER" id="PTHR43303">
    <property type="entry name" value="NADPH DEHYDROGENASE C23G7.10C-RELATED"/>
    <property type="match status" value="1"/>
</dbReference>
<keyword evidence="3" id="KW-0288">FMN</keyword>
<dbReference type="InterPro" id="IPR044152">
    <property type="entry name" value="YqjM-like"/>
</dbReference>
<dbReference type="GO" id="GO:0010181">
    <property type="term" value="F:FMN binding"/>
    <property type="evidence" value="ECO:0007669"/>
    <property type="project" value="InterPro"/>
</dbReference>
<dbReference type="Pfam" id="PF00724">
    <property type="entry name" value="Oxidored_FMN"/>
    <property type="match status" value="1"/>
</dbReference>
<evidence type="ECO:0000256" key="2">
    <source>
        <dbReference type="ARBA" id="ARBA00022630"/>
    </source>
</evidence>
<dbReference type="InterPro" id="IPR001155">
    <property type="entry name" value="OxRdtase_FMN_N"/>
</dbReference>
<gene>
    <name evidence="7" type="ORF">DL89DRAFT_316360</name>
</gene>
<dbReference type="AlphaFoldDB" id="A0A1Y1W9M1"/>
<dbReference type="PANTHER" id="PTHR43303:SF4">
    <property type="entry name" value="NADPH DEHYDROGENASE C23G7.10C-RELATED"/>
    <property type="match status" value="1"/>
</dbReference>
<dbReference type="GO" id="GO:0050661">
    <property type="term" value="F:NADP binding"/>
    <property type="evidence" value="ECO:0007669"/>
    <property type="project" value="InterPro"/>
</dbReference>
<dbReference type="STRING" id="61395.A0A1Y1W9M1"/>